<organism evidence="2 3">
    <name type="scientific">Frigidibacter albus</name>
    <dbReference type="NCBI Taxonomy" id="1465486"/>
    <lineage>
        <taxon>Bacteria</taxon>
        <taxon>Pseudomonadati</taxon>
        <taxon>Pseudomonadota</taxon>
        <taxon>Alphaproteobacteria</taxon>
        <taxon>Rhodobacterales</taxon>
        <taxon>Paracoccaceae</taxon>
        <taxon>Frigidibacter</taxon>
    </lineage>
</organism>
<name>A0A6L8VJQ1_9RHOB</name>
<feature type="transmembrane region" description="Helical" evidence="1">
    <location>
        <begin position="36"/>
        <end position="57"/>
    </location>
</feature>
<evidence type="ECO:0000256" key="1">
    <source>
        <dbReference type="SAM" id="Phobius"/>
    </source>
</evidence>
<gene>
    <name evidence="2" type="ORF">GS660_09840</name>
</gene>
<evidence type="ECO:0000313" key="2">
    <source>
        <dbReference type="EMBL" id="MZQ89390.1"/>
    </source>
</evidence>
<keyword evidence="3" id="KW-1185">Reference proteome</keyword>
<evidence type="ECO:0000313" key="3">
    <source>
        <dbReference type="Proteomes" id="UP000477083"/>
    </source>
</evidence>
<dbReference type="OrthoDB" id="7866534at2"/>
<dbReference type="Proteomes" id="UP000477083">
    <property type="component" value="Unassembled WGS sequence"/>
</dbReference>
<dbReference type="EMBL" id="WWNR01000005">
    <property type="protein sequence ID" value="MZQ89390.1"/>
    <property type="molecule type" value="Genomic_DNA"/>
</dbReference>
<dbReference type="RefSeq" id="WP_161345905.1">
    <property type="nucleotide sequence ID" value="NZ_BMGW01000005.1"/>
</dbReference>
<keyword evidence="1" id="KW-1133">Transmembrane helix</keyword>
<accession>A0A6L8VJQ1</accession>
<comment type="caution">
    <text evidence="2">The sequence shown here is derived from an EMBL/GenBank/DDBJ whole genome shotgun (WGS) entry which is preliminary data.</text>
</comment>
<protein>
    <submittedName>
        <fullName evidence="2">Uncharacterized protein</fullName>
    </submittedName>
</protein>
<proteinExistence type="predicted"/>
<sequence>MLDENMQDFHGRLARVARGRAIGRTSAPAPGRRRWVAARALLFLFLMPIAVKAAMLLRLGGAEYEARLDILRQGTTAQKAGAAVMQVDPATARLADWLRGLGG</sequence>
<keyword evidence="1" id="KW-0812">Transmembrane</keyword>
<reference evidence="2 3" key="1">
    <citation type="submission" date="2020-01" db="EMBL/GenBank/DDBJ databases">
        <title>Frigidibacter albus SP32T (=CGMCC 1.13995T).</title>
        <authorList>
            <person name="Liao X."/>
        </authorList>
    </citation>
    <scope>NUCLEOTIDE SEQUENCE [LARGE SCALE GENOMIC DNA]</scope>
    <source>
        <strain evidence="2 3">SP32</strain>
    </source>
</reference>
<dbReference type="AlphaFoldDB" id="A0A6L8VJQ1"/>
<keyword evidence="1" id="KW-0472">Membrane</keyword>